<dbReference type="SUPFAM" id="SSF54427">
    <property type="entry name" value="NTF2-like"/>
    <property type="match status" value="1"/>
</dbReference>
<dbReference type="Proteomes" id="UP000799770">
    <property type="component" value="Unassembled WGS sequence"/>
</dbReference>
<organism evidence="1 2">
    <name type="scientific">Lophiotrema nucula</name>
    <dbReference type="NCBI Taxonomy" id="690887"/>
    <lineage>
        <taxon>Eukaryota</taxon>
        <taxon>Fungi</taxon>
        <taxon>Dikarya</taxon>
        <taxon>Ascomycota</taxon>
        <taxon>Pezizomycotina</taxon>
        <taxon>Dothideomycetes</taxon>
        <taxon>Pleosporomycetidae</taxon>
        <taxon>Pleosporales</taxon>
        <taxon>Lophiotremataceae</taxon>
        <taxon>Lophiotrema</taxon>
    </lineage>
</organism>
<sequence length="144" mass="16351">MAYDGSDDPYTSEYPPRCHVDPAIKAFIRHYYTQVDIQGRHVEYSECWAEDGVLIVPTGKEFRGRVAISGVHKGMWNGVPKRIHRPLKVYPFGDDADEVTIIGMVEYWNDDGSYAKKDMAARAKYSRKSDGGIEMSSLQVWLTS</sequence>
<dbReference type="InterPro" id="IPR032710">
    <property type="entry name" value="NTF2-like_dom_sf"/>
</dbReference>
<gene>
    <name evidence="1" type="ORF">BDV96DRAFT_645073</name>
</gene>
<protein>
    <recommendedName>
        <fullName evidence="3">SnoaL-like domain-containing protein</fullName>
    </recommendedName>
</protein>
<evidence type="ECO:0000313" key="1">
    <source>
        <dbReference type="EMBL" id="KAF2116656.1"/>
    </source>
</evidence>
<keyword evidence="2" id="KW-1185">Reference proteome</keyword>
<proteinExistence type="predicted"/>
<dbReference type="Gene3D" id="3.10.450.50">
    <property type="match status" value="1"/>
</dbReference>
<name>A0A6A5ZBN9_9PLEO</name>
<dbReference type="AlphaFoldDB" id="A0A6A5ZBN9"/>
<reference evidence="1" key="1">
    <citation type="journal article" date="2020" name="Stud. Mycol.">
        <title>101 Dothideomycetes genomes: a test case for predicting lifestyles and emergence of pathogens.</title>
        <authorList>
            <person name="Haridas S."/>
            <person name="Albert R."/>
            <person name="Binder M."/>
            <person name="Bloem J."/>
            <person name="Labutti K."/>
            <person name="Salamov A."/>
            <person name="Andreopoulos B."/>
            <person name="Baker S."/>
            <person name="Barry K."/>
            <person name="Bills G."/>
            <person name="Bluhm B."/>
            <person name="Cannon C."/>
            <person name="Castanera R."/>
            <person name="Culley D."/>
            <person name="Daum C."/>
            <person name="Ezra D."/>
            <person name="Gonzalez J."/>
            <person name="Henrissat B."/>
            <person name="Kuo A."/>
            <person name="Liang C."/>
            <person name="Lipzen A."/>
            <person name="Lutzoni F."/>
            <person name="Magnuson J."/>
            <person name="Mondo S."/>
            <person name="Nolan M."/>
            <person name="Ohm R."/>
            <person name="Pangilinan J."/>
            <person name="Park H.-J."/>
            <person name="Ramirez L."/>
            <person name="Alfaro M."/>
            <person name="Sun H."/>
            <person name="Tritt A."/>
            <person name="Yoshinaga Y."/>
            <person name="Zwiers L.-H."/>
            <person name="Turgeon B."/>
            <person name="Goodwin S."/>
            <person name="Spatafora J."/>
            <person name="Crous P."/>
            <person name="Grigoriev I."/>
        </authorList>
    </citation>
    <scope>NUCLEOTIDE SEQUENCE</scope>
    <source>
        <strain evidence="1">CBS 627.86</strain>
    </source>
</reference>
<evidence type="ECO:0000313" key="2">
    <source>
        <dbReference type="Proteomes" id="UP000799770"/>
    </source>
</evidence>
<evidence type="ECO:0008006" key="3">
    <source>
        <dbReference type="Google" id="ProtNLM"/>
    </source>
</evidence>
<dbReference type="OrthoDB" id="3468019at2759"/>
<dbReference type="EMBL" id="ML977320">
    <property type="protein sequence ID" value="KAF2116656.1"/>
    <property type="molecule type" value="Genomic_DNA"/>
</dbReference>
<accession>A0A6A5ZBN9</accession>